<proteinExistence type="inferred from homology"/>
<feature type="compositionally biased region" description="Basic and acidic residues" evidence="5">
    <location>
        <begin position="533"/>
        <end position="544"/>
    </location>
</feature>
<dbReference type="Pfam" id="PF15277">
    <property type="entry name" value="Sec3-PIP2_bind"/>
    <property type="match status" value="1"/>
</dbReference>
<dbReference type="Proteomes" id="UP000028545">
    <property type="component" value="Unassembled WGS sequence"/>
</dbReference>
<dbReference type="SMART" id="SM01313">
    <property type="entry name" value="Sec3-PIP2_bind"/>
    <property type="match status" value="1"/>
</dbReference>
<feature type="compositionally biased region" description="Pro residues" evidence="5">
    <location>
        <begin position="554"/>
        <end position="568"/>
    </location>
</feature>
<protein>
    <submittedName>
        <fullName evidence="7">Exocyst complex component Sec3</fullName>
    </submittedName>
</protein>
<feature type="region of interest" description="Disordered" evidence="5">
    <location>
        <begin position="1"/>
        <end position="20"/>
    </location>
</feature>
<feature type="compositionally biased region" description="Basic and acidic residues" evidence="5">
    <location>
        <begin position="569"/>
        <end position="583"/>
    </location>
</feature>
<keyword evidence="8" id="KW-1185">Reference proteome</keyword>
<keyword evidence="4" id="KW-0175">Coiled coil</keyword>
<feature type="compositionally biased region" description="Low complexity" evidence="5">
    <location>
        <begin position="262"/>
        <end position="274"/>
    </location>
</feature>
<feature type="domain" description="Exocyst complex component Sec3 PIP2-binding N-terminal" evidence="6">
    <location>
        <begin position="69"/>
        <end position="166"/>
    </location>
</feature>
<evidence type="ECO:0000256" key="3">
    <source>
        <dbReference type="ARBA" id="ARBA00022483"/>
    </source>
</evidence>
<feature type="region of interest" description="Disordered" evidence="5">
    <location>
        <begin position="170"/>
        <end position="507"/>
    </location>
</feature>
<dbReference type="Pfam" id="PF20654">
    <property type="entry name" value="Sec3_C-term"/>
    <property type="match status" value="1"/>
</dbReference>
<feature type="compositionally biased region" description="Polar residues" evidence="5">
    <location>
        <begin position="368"/>
        <end position="380"/>
    </location>
</feature>
<dbReference type="Gene3D" id="2.30.29.90">
    <property type="match status" value="1"/>
</dbReference>
<dbReference type="VEuPathDB" id="FungiDB:SAPIO_CDS9309"/>
<accession>A0A084FWI9</accession>
<dbReference type="GO" id="GO:0000145">
    <property type="term" value="C:exocyst"/>
    <property type="evidence" value="ECO:0007669"/>
    <property type="project" value="InterPro"/>
</dbReference>
<keyword evidence="2" id="KW-0813">Transport</keyword>
<evidence type="ECO:0000256" key="4">
    <source>
        <dbReference type="ARBA" id="ARBA00023054"/>
    </source>
</evidence>
<dbReference type="GO" id="GO:0005546">
    <property type="term" value="F:phosphatidylinositol-4,5-bisphosphate binding"/>
    <property type="evidence" value="ECO:0007669"/>
    <property type="project" value="TreeGrafter"/>
</dbReference>
<feature type="compositionally biased region" description="Basic and acidic residues" evidence="5">
    <location>
        <begin position="607"/>
        <end position="619"/>
    </location>
</feature>
<comment type="similarity">
    <text evidence="1">Belongs to the SEC3 family.</text>
</comment>
<dbReference type="GO" id="GO:0005886">
    <property type="term" value="C:plasma membrane"/>
    <property type="evidence" value="ECO:0007669"/>
    <property type="project" value="TreeGrafter"/>
</dbReference>
<dbReference type="GO" id="GO:0006893">
    <property type="term" value="P:Golgi to plasma membrane transport"/>
    <property type="evidence" value="ECO:0007669"/>
    <property type="project" value="TreeGrafter"/>
</dbReference>
<dbReference type="CDD" id="cd13315">
    <property type="entry name" value="PH_Sec3"/>
    <property type="match status" value="1"/>
</dbReference>
<dbReference type="Pfam" id="PF09763">
    <property type="entry name" value="Sec3_CC"/>
    <property type="match status" value="1"/>
</dbReference>
<evidence type="ECO:0000313" key="8">
    <source>
        <dbReference type="Proteomes" id="UP000028545"/>
    </source>
</evidence>
<evidence type="ECO:0000256" key="2">
    <source>
        <dbReference type="ARBA" id="ARBA00022448"/>
    </source>
</evidence>
<dbReference type="PANTHER" id="PTHR16092">
    <property type="entry name" value="SEC3/SYNTAXIN-RELATED"/>
    <property type="match status" value="1"/>
</dbReference>
<feature type="region of interest" description="Disordered" evidence="5">
    <location>
        <begin position="523"/>
        <end position="629"/>
    </location>
</feature>
<dbReference type="HOGENOM" id="CLU_002075_1_0_1"/>
<dbReference type="InterPro" id="IPR048628">
    <property type="entry name" value="Sec3_C"/>
</dbReference>
<comment type="caution">
    <text evidence="7">The sequence shown here is derived from an EMBL/GenBank/DDBJ whole genome shotgun (WGS) entry which is preliminary data.</text>
</comment>
<feature type="compositionally biased region" description="Basic and acidic residues" evidence="5">
    <location>
        <begin position="381"/>
        <end position="399"/>
    </location>
</feature>
<dbReference type="OMA" id="SFMRVFP"/>
<feature type="compositionally biased region" description="Polar residues" evidence="5">
    <location>
        <begin position="232"/>
        <end position="249"/>
    </location>
</feature>
<sequence>MDRNGNGAALASKSRAEQFEDEKRRIIESCFNKTDPDGSLQETYITHIRITEYSTHPSNPPPPYSRTPEVEKPRIIIVAVRKSGRVRMHKSKENSNGTFSIGKTWNLDDLSHIQSYTGPTVDANLRQWAGDTGFLVTIQKPYFWNAQTDKEKKFFIASLVKIYGKYTNGKTPELSGFDPRELDQVLGRRPPPVRMPPSENTAQRNASGGPRTPVMPPQPSPTMSRSAFPPTGKSSPAGSFDSSRSQNQAALRRLAGSDRSQDSLVNNNSNSSFNAPPPRGDEASPRPPRSRGGMAGPGAYGRFGDPSPEPAALLPTERPPPERRRPPIDLGRPQQFADRDLVPAPLMSPGMKRDPVVPPPRSTDRMSPRNNSMSQRSDTSSLRERSFSSQKEPPRREDTAGSLKSPSQSSFLRTSQNVEPPVRSESPAPMEPEETRPGLNPMIKPRKANPEPTPTPPPPPPEEPSETRPGLGPMIKPRRFNTEPTSQGEQEESRPGLGPMIKAKRSKGDIAGSLWKAAAVAGAFKPRPGGAGERLRLAQNKSDDGPDGITSVVPAPPRPAPPPEPVPAEPEHPKPPKSEDRRTPSVPEVKVTVPQSSRPNSLQSSVKDNRQSIEEKTPPKADQQPAQEEERRAILAGNDAKYLATLGVDPTQIPGLLENPKSVQLREWMDVAGFVPGDQMRSCTWDKMKSDLDRELDKAQAGGWLSRFKDEDERIDAIKEGIDQVIAECEQLDDLLTLYSAGLGTITGDIDYLEAQAEGIQVQVANQKALQNELRMLTDTCALDRDWNVEPLRRAPLEKVNGLADIEESLLRLYKTMRKIDPSLCGYDGKDKSGGMGSDLGALADDLELAAALGLDADPTSGLTSSYGRMRIVQEKKEVCLQESNIFINRFLRQMETEFDVAFASTRNMLERALSRKSDKEIYQTHRRYLWKYCSLTLYARDIHLDGWETLLQKYHEQGNPLFRPFFGGIIESWKGYAKKATGEEAELLFTHQPEKQHEGLATAARKLTVKRSQTLAGRFRSDAVKNIVADKSTDNKSQSYEVFRNVLDDIIPLVEMEHNFVIDFFHATTLEQISFEDYLAANPPVQDRKAPDHEWLGFRRMEPDREMARRVTKTMEGMFSFLEGDLQKLVDWVVFNNPLHAIGVLASLEIKAESLSGSNQEFLNALLQKIRSALEARFRKFVDEQVRAIEETKVKMVKKRRGVIHFFRVFPHFAVAVENIMAAFQSGAIDVRHMVNEEYSRVLKAMFDALKVIARESKGVGVSASTNDPEDKEALNYHILLIENLSYFIEEMGDHDVDVLADRKHEALQEYNKHLDQYLSSIMRRPLGKLLDYLENVEAQLQALKAPDKIALQPSNSKSVFNKVLSVYDAKEVRKGIEALRKRVEKHFGEADEPGVGGGKELVDKVTEECEKYYGKVELRIATITAEVYGGDVLFEWPRAEVRSAFAAR</sequence>
<dbReference type="PANTHER" id="PTHR16092:SF14">
    <property type="entry name" value="EXOCYST COMPLEX COMPONENT 1 ISOFORM X1"/>
    <property type="match status" value="1"/>
</dbReference>
<evidence type="ECO:0000256" key="5">
    <source>
        <dbReference type="SAM" id="MobiDB-lite"/>
    </source>
</evidence>
<dbReference type="GO" id="GO:0006887">
    <property type="term" value="P:exocytosis"/>
    <property type="evidence" value="ECO:0007669"/>
    <property type="project" value="UniProtKB-KW"/>
</dbReference>
<gene>
    <name evidence="7" type="ORF">SAPIO_CDS9309</name>
</gene>
<feature type="compositionally biased region" description="Pro residues" evidence="5">
    <location>
        <begin position="451"/>
        <end position="462"/>
    </location>
</feature>
<name>A0A084FWI9_PSEDA</name>
<dbReference type="FunFam" id="2.30.29.90:FF:000003">
    <property type="entry name" value="Exocyst complex component Sec3"/>
    <property type="match status" value="1"/>
</dbReference>
<dbReference type="GeneID" id="27728381"/>
<evidence type="ECO:0000259" key="6">
    <source>
        <dbReference type="SMART" id="SM01313"/>
    </source>
</evidence>
<dbReference type="InterPro" id="IPR019160">
    <property type="entry name" value="Sec3_CC"/>
</dbReference>
<feature type="compositionally biased region" description="Polar residues" evidence="5">
    <location>
        <begin position="593"/>
        <end position="606"/>
    </location>
</feature>
<evidence type="ECO:0000256" key="1">
    <source>
        <dbReference type="ARBA" id="ARBA00006518"/>
    </source>
</evidence>
<organism evidence="7 8">
    <name type="scientific">Pseudallescheria apiosperma</name>
    <name type="common">Scedosporium apiospermum</name>
    <dbReference type="NCBI Taxonomy" id="563466"/>
    <lineage>
        <taxon>Eukaryota</taxon>
        <taxon>Fungi</taxon>
        <taxon>Dikarya</taxon>
        <taxon>Ascomycota</taxon>
        <taxon>Pezizomycotina</taxon>
        <taxon>Sordariomycetes</taxon>
        <taxon>Hypocreomycetidae</taxon>
        <taxon>Microascales</taxon>
        <taxon>Microascaceae</taxon>
        <taxon>Scedosporium</taxon>
    </lineage>
</organism>
<evidence type="ECO:0000313" key="7">
    <source>
        <dbReference type="EMBL" id="KEZ39451.1"/>
    </source>
</evidence>
<keyword evidence="3" id="KW-0268">Exocytosis</keyword>
<dbReference type="InterPro" id="IPR028258">
    <property type="entry name" value="Sec3-PIP2_bind"/>
</dbReference>
<dbReference type="EMBL" id="JOWA01000143">
    <property type="protein sequence ID" value="KEZ39451.1"/>
    <property type="molecule type" value="Genomic_DNA"/>
</dbReference>
<reference evidence="7 8" key="1">
    <citation type="journal article" date="2014" name="Genome Announc.">
        <title>Draft genome sequence of the pathogenic fungus Scedosporium apiospermum.</title>
        <authorList>
            <person name="Vandeputte P."/>
            <person name="Ghamrawi S."/>
            <person name="Rechenmann M."/>
            <person name="Iltis A."/>
            <person name="Giraud S."/>
            <person name="Fleury M."/>
            <person name="Thornton C."/>
            <person name="Delhaes L."/>
            <person name="Meyer W."/>
            <person name="Papon N."/>
            <person name="Bouchara J.P."/>
        </authorList>
    </citation>
    <scope>NUCLEOTIDE SEQUENCE [LARGE SCALE GENOMIC DNA]</scope>
    <source>
        <strain evidence="7 8">IHEM 14462</strain>
    </source>
</reference>
<feature type="compositionally biased region" description="Polar residues" evidence="5">
    <location>
        <begin position="402"/>
        <end position="418"/>
    </location>
</feature>
<dbReference type="OrthoDB" id="27109at2759"/>
<dbReference type="RefSeq" id="XP_016639250.1">
    <property type="nucleotide sequence ID" value="XM_016790740.1"/>
</dbReference>
<dbReference type="KEGG" id="sapo:SAPIO_CDS9309"/>